<comment type="caution">
    <text evidence="2">The sequence shown here is derived from an EMBL/GenBank/DDBJ whole genome shotgun (WGS) entry which is preliminary data.</text>
</comment>
<dbReference type="EMBL" id="JAOWRF010000211">
    <property type="protein sequence ID" value="MCV3214645.1"/>
    <property type="molecule type" value="Genomic_DNA"/>
</dbReference>
<dbReference type="PANTHER" id="PTHR48090">
    <property type="entry name" value="UNDECAPRENYL-PHOSPHATE 4-DEOXY-4-FORMAMIDO-L-ARABINOSE TRANSFERASE-RELATED"/>
    <property type="match status" value="1"/>
</dbReference>
<feature type="domain" description="Glycosyltransferase 2-like" evidence="1">
    <location>
        <begin position="18"/>
        <end position="184"/>
    </location>
</feature>
<dbReference type="InterPro" id="IPR029044">
    <property type="entry name" value="Nucleotide-diphossugar_trans"/>
</dbReference>
<keyword evidence="3" id="KW-1185">Reference proteome</keyword>
<reference evidence="2 3" key="1">
    <citation type="submission" date="2022-10" db="EMBL/GenBank/DDBJ databases">
        <title>Identification of biosynthetic pathway for the production of the potent trypsin inhibitor radiosumin.</title>
        <authorList>
            <person name="Fewer D.P."/>
            <person name="Delbaje E."/>
            <person name="Ouyang X."/>
            <person name="Agostino P.D."/>
            <person name="Wahlsten M."/>
            <person name="Jokela J."/>
            <person name="Permi P."/>
            <person name="Haapaniemi E."/>
            <person name="Koistinen H."/>
        </authorList>
    </citation>
    <scope>NUCLEOTIDE SEQUENCE [LARGE SCALE GENOMIC DNA]</scope>
    <source>
        <strain evidence="2 3">NIES-515</strain>
    </source>
</reference>
<dbReference type="RefSeq" id="WP_263746222.1">
    <property type="nucleotide sequence ID" value="NZ_JAOWRF010000211.1"/>
</dbReference>
<organism evidence="2 3">
    <name type="scientific">Plectonema radiosum NIES-515</name>
    <dbReference type="NCBI Taxonomy" id="2986073"/>
    <lineage>
        <taxon>Bacteria</taxon>
        <taxon>Bacillati</taxon>
        <taxon>Cyanobacteriota</taxon>
        <taxon>Cyanophyceae</taxon>
        <taxon>Oscillatoriophycideae</taxon>
        <taxon>Oscillatoriales</taxon>
        <taxon>Microcoleaceae</taxon>
        <taxon>Plectonema</taxon>
    </lineage>
</organism>
<dbReference type="InterPro" id="IPR001173">
    <property type="entry name" value="Glyco_trans_2-like"/>
</dbReference>
<dbReference type="InterPro" id="IPR050256">
    <property type="entry name" value="Glycosyltransferase_2"/>
</dbReference>
<evidence type="ECO:0000313" key="3">
    <source>
        <dbReference type="Proteomes" id="UP001526143"/>
    </source>
</evidence>
<dbReference type="PANTHER" id="PTHR48090:SF7">
    <property type="entry name" value="RFBJ PROTEIN"/>
    <property type="match status" value="1"/>
</dbReference>
<proteinExistence type="predicted"/>
<accession>A0ABT3B083</accession>
<gene>
    <name evidence="2" type="ORF">OGM63_14165</name>
</gene>
<evidence type="ECO:0000313" key="2">
    <source>
        <dbReference type="EMBL" id="MCV3214645.1"/>
    </source>
</evidence>
<name>A0ABT3B083_9CYAN</name>
<sequence length="278" mass="32067">MNLQSLELKNTKEKLSVSIIVPCFNESESIQFLKEKLLPVLAKLRLERSVELICVDDGSSDDTFLKLEQYFGQQAQIIRHPKNKGLSAATKTGLIHSTADLICTIDSDCTYDPEDLLGLLNLMHGDIDIVTASPYHPKGRVKNVPEWRLFLSKGLSQLYRLVLPQKLYTYTSMFRAYRREVLETVPITHPGFLGLVEIVAEAMLRGYKVVEYPAQLSRRQFGQSKLRVTRVILSHLKYIVQLIVRQALKPQKAWMLRYGYVAIPTFIRYRNKERINRR</sequence>
<dbReference type="Pfam" id="PF00535">
    <property type="entry name" value="Glycos_transf_2"/>
    <property type="match status" value="1"/>
</dbReference>
<dbReference type="CDD" id="cd04179">
    <property type="entry name" value="DPM_DPG-synthase_like"/>
    <property type="match status" value="1"/>
</dbReference>
<dbReference type="SUPFAM" id="SSF53448">
    <property type="entry name" value="Nucleotide-diphospho-sugar transferases"/>
    <property type="match status" value="1"/>
</dbReference>
<dbReference type="Gene3D" id="3.90.550.10">
    <property type="entry name" value="Spore Coat Polysaccharide Biosynthesis Protein SpsA, Chain A"/>
    <property type="match status" value="1"/>
</dbReference>
<protein>
    <submittedName>
        <fullName evidence="2">Glycosyltransferase family 2 protein</fullName>
    </submittedName>
</protein>
<dbReference type="Proteomes" id="UP001526143">
    <property type="component" value="Unassembled WGS sequence"/>
</dbReference>
<evidence type="ECO:0000259" key="1">
    <source>
        <dbReference type="Pfam" id="PF00535"/>
    </source>
</evidence>